<dbReference type="WBParaSite" id="JU765_v2.g19473.t1">
    <property type="protein sequence ID" value="JU765_v2.g19473.t1"/>
    <property type="gene ID" value="JU765_v2.g19473"/>
</dbReference>
<name>A0AC34QUP4_9BILA</name>
<reference evidence="2" key="1">
    <citation type="submission" date="2022-11" db="UniProtKB">
        <authorList>
            <consortium name="WormBaseParasite"/>
        </authorList>
    </citation>
    <scope>IDENTIFICATION</scope>
</reference>
<dbReference type="Proteomes" id="UP000887576">
    <property type="component" value="Unplaced"/>
</dbReference>
<accession>A0AC34QUP4</accession>
<protein>
    <submittedName>
        <fullName evidence="2">DNA polymerase delta subunit 2</fullName>
    </submittedName>
</protein>
<evidence type="ECO:0000313" key="1">
    <source>
        <dbReference type="Proteomes" id="UP000887576"/>
    </source>
</evidence>
<evidence type="ECO:0000313" key="2">
    <source>
        <dbReference type="WBParaSite" id="JU765_v2.g19473.t1"/>
    </source>
</evidence>
<sequence length="543" mass="61925">MVPKPLVLKRTRLEEFPEYPELKKNELGEEVIEAETIDLPRWSKCPYDYSNLSEKYIVDFPDKIRFAQNQYNQVYQTRYLQLENVIKSKGLATDKHKSHPFKFLSQIQDGETAFVIGIIFRKSAKRPSVLVNFDDNEEEDGEVQLTVDENPDEIVTDADWLELEDAQTQSIRLSNIQLGDFATGMVVGLFGTKVNSNDFKVSDVIFPGPPIDRSLPPVLDDDSYVVFLSGLSANRENSFDWTLRFRSLRVALSRPPFNGKLDRLIICGNLSVDFCDCSKCASISMDDVKHLGATKDPAKNQAYITMLDKLSRYFRTTQFDLMPGDEDPTSAMWPQDPINDALIKDFVFGEENEAYMLESQYEPSESDDEELYATIGGPVPLRVKAKVNSVPNPYEFETQGFRFLGSCGENVHNLRRMSDPKAHNELIMEKLLDLCHICPTAPQAPDCYPFDDKKVDPFIIEQLPHVFFVGNQDGAFSYTRQYPGNEKTDGKPVKVQFVGIPRSKHTMCAYALNLRTMRLDAINMKHFNVMQKKKLKPKKKVIA</sequence>
<organism evidence="1 2">
    <name type="scientific">Panagrolaimus sp. JU765</name>
    <dbReference type="NCBI Taxonomy" id="591449"/>
    <lineage>
        <taxon>Eukaryota</taxon>
        <taxon>Metazoa</taxon>
        <taxon>Ecdysozoa</taxon>
        <taxon>Nematoda</taxon>
        <taxon>Chromadorea</taxon>
        <taxon>Rhabditida</taxon>
        <taxon>Tylenchina</taxon>
        <taxon>Panagrolaimomorpha</taxon>
        <taxon>Panagrolaimoidea</taxon>
        <taxon>Panagrolaimidae</taxon>
        <taxon>Panagrolaimus</taxon>
    </lineage>
</organism>
<proteinExistence type="predicted"/>